<dbReference type="Pfam" id="PF25497">
    <property type="entry name" value="COR-B"/>
    <property type="match status" value="1"/>
</dbReference>
<dbReference type="Proteomes" id="UP001196661">
    <property type="component" value="Unassembled WGS sequence"/>
</dbReference>
<dbReference type="Gene3D" id="3.80.10.10">
    <property type="entry name" value="Ribonuclease Inhibitor"/>
    <property type="match status" value="1"/>
</dbReference>
<dbReference type="Pfam" id="PF16095">
    <property type="entry name" value="COR-A"/>
    <property type="match status" value="1"/>
</dbReference>
<dbReference type="RefSeq" id="WP_215616787.1">
    <property type="nucleotide sequence ID" value="NZ_JADOER010000002.1"/>
</dbReference>
<dbReference type="Gene3D" id="3.30.310.200">
    <property type="match status" value="1"/>
</dbReference>
<dbReference type="Gene3D" id="3.40.50.10140">
    <property type="entry name" value="Toll/interleukin-1 receptor homology (TIR) domain"/>
    <property type="match status" value="1"/>
</dbReference>
<dbReference type="PANTHER" id="PTHR47679:SF2">
    <property type="entry name" value="C-TERMINAL OF ROC (COR) DOMAIN-CONTAINING PROTEIN"/>
    <property type="match status" value="1"/>
</dbReference>
<accession>A0ABS5XZ60</accession>
<dbReference type="SMART" id="SM00369">
    <property type="entry name" value="LRR_TYP"/>
    <property type="match status" value="1"/>
</dbReference>
<dbReference type="Gene3D" id="1.10.10.10">
    <property type="entry name" value="Winged helix-like DNA-binding domain superfamily/Winged helix DNA-binding domain"/>
    <property type="match status" value="1"/>
</dbReference>
<organism evidence="14 15">
    <name type="scientific">Leptothoe kymatousa TAU-MAC 1615</name>
    <dbReference type="NCBI Taxonomy" id="2364775"/>
    <lineage>
        <taxon>Bacteria</taxon>
        <taxon>Bacillati</taxon>
        <taxon>Cyanobacteriota</taxon>
        <taxon>Cyanophyceae</taxon>
        <taxon>Nodosilineales</taxon>
        <taxon>Cymatolegaceae</taxon>
        <taxon>Leptothoe</taxon>
        <taxon>Leptothoe kymatousa</taxon>
    </lineage>
</organism>
<dbReference type="EC" id="2.7.11.1" evidence="1"/>
<evidence type="ECO:0000313" key="15">
    <source>
        <dbReference type="Proteomes" id="UP001196661"/>
    </source>
</evidence>
<dbReference type="SUPFAM" id="SSF52540">
    <property type="entry name" value="P-loop containing nucleoside triphosphate hydrolases"/>
    <property type="match status" value="1"/>
</dbReference>
<evidence type="ECO:0000259" key="12">
    <source>
        <dbReference type="PROSITE" id="PS50104"/>
    </source>
</evidence>
<evidence type="ECO:0000256" key="7">
    <source>
        <dbReference type="ARBA" id="ARBA00022777"/>
    </source>
</evidence>
<keyword evidence="6" id="KW-0547">Nucleotide-binding</keyword>
<dbReference type="InterPro" id="IPR035897">
    <property type="entry name" value="Toll_tir_struct_dom_sf"/>
</dbReference>
<dbReference type="InterPro" id="IPR027417">
    <property type="entry name" value="P-loop_NTPase"/>
</dbReference>
<comment type="catalytic activity">
    <reaction evidence="11">
        <text>L-seryl-[protein] + ATP = O-phospho-L-seryl-[protein] + ADP + H(+)</text>
        <dbReference type="Rhea" id="RHEA:17989"/>
        <dbReference type="Rhea" id="RHEA-COMP:9863"/>
        <dbReference type="Rhea" id="RHEA-COMP:11604"/>
        <dbReference type="ChEBI" id="CHEBI:15378"/>
        <dbReference type="ChEBI" id="CHEBI:29999"/>
        <dbReference type="ChEBI" id="CHEBI:30616"/>
        <dbReference type="ChEBI" id="CHEBI:83421"/>
        <dbReference type="ChEBI" id="CHEBI:456216"/>
        <dbReference type="EC" id="2.7.11.1"/>
    </reaction>
</comment>
<dbReference type="InterPro" id="IPR036388">
    <property type="entry name" value="WH-like_DNA-bd_sf"/>
</dbReference>
<name>A0ABS5XZ60_9CYAN</name>
<dbReference type="InterPro" id="IPR003591">
    <property type="entry name" value="Leu-rich_rpt_typical-subtyp"/>
</dbReference>
<evidence type="ECO:0000256" key="5">
    <source>
        <dbReference type="ARBA" id="ARBA00022737"/>
    </source>
</evidence>
<evidence type="ECO:0000256" key="3">
    <source>
        <dbReference type="ARBA" id="ARBA00022614"/>
    </source>
</evidence>
<sequence length="789" mass="91855">LDLSANQLTQLPPEIVQLNSLTQLYLSANQLTQLPPEIVQLESLEYFNLQGNPLPIPPEILTNSFKVKEILEYYFQVLDPNETEPLYESKFIIVGEGGAGKTTLAKKLLKPDYKLDSDEKSTEGIDVIRWEFDQANETPFRTNIWDFGGQEIYHATHQFFLTKRSLYALVVDTRQDNTDFYYWLNIVSLLSDNSPVFIIKNEKQDRQCDVNERALRAEFPNLEKVFATNFEDNRGLEAITEAIQKRIVSLPHVGTPLPKVWVRVRSALENYAATQNYITLNEYRDLCSTSQLTERDRQNSLSNYLHDLGVILHFHDDPILKRYVILKPEWGTAAVYDALDTQEIRENFGRFTREQLNNIWDQDDYADMRDELLQLMKNFKLCYEIPGCKHHYIAPQLLSPEQPEYPWEKTSNLILRYRYDFMPKGILTRLIVELHEFIENQTLVWKTGVVFTNGTAHAEVTEHYPKSEIRIRVSGSNQKRWLSAVTHELEKIHRSYEQLRYKTLIPCNCSSCKDSQTPYDYPYQRLQKFLSDGQYQIQCQESYQMVDVRRLLDDILYRNMEELPTGKKDEVFSKQYISDSGNSQGLPLQPNDRIRESTPPQIYQPKKEVFVSYAWGGDSEKITNKVDEALQAANIELIRDKRDLGFKGHIKEFMQQIGKGKAVVVIISDKYLKSENCMFELVEIAASGNFDNRIFPIVLDDAQIYDPVERIDYVIHWEEKIEKLDKAMKKVNSANLQGFRESIDLYTRIRNTIAELTETLKDMNTLTPDIHTDSGFSELINTVQIRLNK</sequence>
<comment type="catalytic activity">
    <reaction evidence="10">
        <text>L-threonyl-[protein] + ATP = O-phospho-L-threonyl-[protein] + ADP + H(+)</text>
        <dbReference type="Rhea" id="RHEA:46608"/>
        <dbReference type="Rhea" id="RHEA-COMP:11060"/>
        <dbReference type="Rhea" id="RHEA-COMP:11605"/>
        <dbReference type="ChEBI" id="CHEBI:15378"/>
        <dbReference type="ChEBI" id="CHEBI:30013"/>
        <dbReference type="ChEBI" id="CHEBI:30616"/>
        <dbReference type="ChEBI" id="CHEBI:61977"/>
        <dbReference type="ChEBI" id="CHEBI:456216"/>
        <dbReference type="EC" id="2.7.11.1"/>
    </reaction>
</comment>
<comment type="caution">
    <text evidence="14">The sequence shown here is derived from an EMBL/GenBank/DDBJ whole genome shotgun (WGS) entry which is preliminary data.</text>
</comment>
<dbReference type="SUPFAM" id="SSF52075">
    <property type="entry name" value="Outer arm dynein light chain 1"/>
    <property type="match status" value="1"/>
</dbReference>
<keyword evidence="2" id="KW-0723">Serine/threonine-protein kinase</keyword>
<dbReference type="PROSITE" id="PS50104">
    <property type="entry name" value="TIR"/>
    <property type="match status" value="1"/>
</dbReference>
<evidence type="ECO:0000256" key="8">
    <source>
        <dbReference type="ARBA" id="ARBA00022840"/>
    </source>
</evidence>
<dbReference type="PROSITE" id="PS51424">
    <property type="entry name" value="ROC"/>
    <property type="match status" value="1"/>
</dbReference>
<evidence type="ECO:0000256" key="11">
    <source>
        <dbReference type="ARBA" id="ARBA00048679"/>
    </source>
</evidence>
<evidence type="ECO:0000256" key="4">
    <source>
        <dbReference type="ARBA" id="ARBA00022679"/>
    </source>
</evidence>
<dbReference type="SMART" id="SM00255">
    <property type="entry name" value="TIR"/>
    <property type="match status" value="1"/>
</dbReference>
<evidence type="ECO:0000313" key="14">
    <source>
        <dbReference type="EMBL" id="MBT9310892.1"/>
    </source>
</evidence>
<gene>
    <name evidence="14" type="ORF">IXB28_01625</name>
</gene>
<dbReference type="SUPFAM" id="SSF52200">
    <property type="entry name" value="Toll/Interleukin receptor TIR domain"/>
    <property type="match status" value="1"/>
</dbReference>
<evidence type="ECO:0000259" key="13">
    <source>
        <dbReference type="PROSITE" id="PS51424"/>
    </source>
</evidence>
<dbReference type="InterPro" id="IPR032675">
    <property type="entry name" value="LRR_dom_sf"/>
</dbReference>
<feature type="domain" description="TIR" evidence="12">
    <location>
        <begin position="605"/>
        <end position="735"/>
    </location>
</feature>
<dbReference type="PROSITE" id="PS51450">
    <property type="entry name" value="LRR"/>
    <property type="match status" value="1"/>
</dbReference>
<feature type="domain" description="Roc" evidence="13">
    <location>
        <begin position="82"/>
        <end position="250"/>
    </location>
</feature>
<dbReference type="Gene3D" id="1.10.10.2200">
    <property type="match status" value="1"/>
</dbReference>
<evidence type="ECO:0000256" key="10">
    <source>
        <dbReference type="ARBA" id="ARBA00047899"/>
    </source>
</evidence>
<dbReference type="InterPro" id="IPR032171">
    <property type="entry name" value="COR-A"/>
</dbReference>
<dbReference type="InterPro" id="IPR000157">
    <property type="entry name" value="TIR_dom"/>
</dbReference>
<keyword evidence="3" id="KW-0433">Leucine-rich repeat</keyword>
<keyword evidence="4" id="KW-0808">Transferase</keyword>
<dbReference type="InterPro" id="IPR057263">
    <property type="entry name" value="COR-B"/>
</dbReference>
<proteinExistence type="predicted"/>
<dbReference type="Pfam" id="PF08477">
    <property type="entry name" value="Roc"/>
    <property type="match status" value="1"/>
</dbReference>
<keyword evidence="5" id="KW-0677">Repeat</keyword>
<keyword evidence="15" id="KW-1185">Reference proteome</keyword>
<evidence type="ECO:0000256" key="6">
    <source>
        <dbReference type="ARBA" id="ARBA00022741"/>
    </source>
</evidence>
<reference evidence="14 15" key="1">
    <citation type="journal article" date="2021" name="Mar. Drugs">
        <title>Genome Reduction and Secondary Metabolism of the Marine Sponge-Associated Cyanobacterium Leptothoe.</title>
        <authorList>
            <person name="Konstantinou D."/>
            <person name="Popin R.V."/>
            <person name="Fewer D.P."/>
            <person name="Sivonen K."/>
            <person name="Gkelis S."/>
        </authorList>
    </citation>
    <scope>NUCLEOTIDE SEQUENCE [LARGE SCALE GENOMIC DNA]</scope>
    <source>
        <strain evidence="14 15">TAU-MAC 1615</strain>
    </source>
</reference>
<protein>
    <recommendedName>
        <fullName evidence="1">non-specific serine/threonine protein kinase</fullName>
        <ecNumber evidence="1">2.7.11.1</ecNumber>
    </recommendedName>
</protein>
<dbReference type="InterPro" id="IPR020859">
    <property type="entry name" value="ROC"/>
</dbReference>
<dbReference type="EMBL" id="JADOER010000002">
    <property type="protein sequence ID" value="MBT9310892.1"/>
    <property type="molecule type" value="Genomic_DNA"/>
</dbReference>
<evidence type="ECO:0000256" key="1">
    <source>
        <dbReference type="ARBA" id="ARBA00012513"/>
    </source>
</evidence>
<dbReference type="Pfam" id="PF13676">
    <property type="entry name" value="TIR_2"/>
    <property type="match status" value="1"/>
</dbReference>
<dbReference type="PRINTS" id="PR00449">
    <property type="entry name" value="RASTRNSFRMNG"/>
</dbReference>
<keyword evidence="9" id="KW-0342">GTP-binding</keyword>
<dbReference type="Gene3D" id="3.40.50.300">
    <property type="entry name" value="P-loop containing nucleotide triphosphate hydrolases"/>
    <property type="match status" value="1"/>
</dbReference>
<feature type="non-terminal residue" evidence="14">
    <location>
        <position position="1"/>
    </location>
</feature>
<keyword evidence="8" id="KW-0067">ATP-binding</keyword>
<evidence type="ECO:0000256" key="2">
    <source>
        <dbReference type="ARBA" id="ARBA00022527"/>
    </source>
</evidence>
<keyword evidence="7" id="KW-0418">Kinase</keyword>
<evidence type="ECO:0000256" key="9">
    <source>
        <dbReference type="ARBA" id="ARBA00023134"/>
    </source>
</evidence>
<dbReference type="InterPro" id="IPR001611">
    <property type="entry name" value="Leu-rich_rpt"/>
</dbReference>
<dbReference type="PANTHER" id="PTHR47679">
    <property type="entry name" value="PROTEIN TORNADO 1"/>
    <property type="match status" value="1"/>
</dbReference>
<dbReference type="Pfam" id="PF13855">
    <property type="entry name" value="LRR_8"/>
    <property type="match status" value="1"/>
</dbReference>